<feature type="domain" description="BTB" evidence="1">
    <location>
        <begin position="36"/>
        <end position="108"/>
    </location>
</feature>
<evidence type="ECO:0000313" key="2">
    <source>
        <dbReference type="EMBL" id="KAK5695424.1"/>
    </source>
</evidence>
<dbReference type="EMBL" id="JAVRQU010000014">
    <property type="protein sequence ID" value="KAK5695424.1"/>
    <property type="molecule type" value="Genomic_DNA"/>
</dbReference>
<dbReference type="AlphaFoldDB" id="A0AAN7W778"/>
<evidence type="ECO:0000259" key="1">
    <source>
        <dbReference type="PROSITE" id="PS50097"/>
    </source>
</evidence>
<comment type="caution">
    <text evidence="2">The sequence shown here is derived from an EMBL/GenBank/DDBJ whole genome shotgun (WGS) entry which is preliminary data.</text>
</comment>
<dbReference type="InterPro" id="IPR000210">
    <property type="entry name" value="BTB/POZ_dom"/>
</dbReference>
<dbReference type="PROSITE" id="PS50097">
    <property type="entry name" value="BTB"/>
    <property type="match status" value="1"/>
</dbReference>
<name>A0AAN7W778_9PEZI</name>
<gene>
    <name evidence="2" type="ORF">LTR97_008931</name>
</gene>
<dbReference type="Gene3D" id="3.30.710.10">
    <property type="entry name" value="Potassium Channel Kv1.1, Chain A"/>
    <property type="match status" value="1"/>
</dbReference>
<dbReference type="InterPro" id="IPR011333">
    <property type="entry name" value="SKP1/BTB/POZ_sf"/>
</dbReference>
<dbReference type="PANTHER" id="PTHR47843:SF2">
    <property type="entry name" value="BTB DOMAIN-CONTAINING PROTEIN"/>
    <property type="match status" value="1"/>
</dbReference>
<accession>A0AAN7W778</accession>
<protein>
    <recommendedName>
        <fullName evidence="1">BTB domain-containing protein</fullName>
    </recommendedName>
</protein>
<organism evidence="2 3">
    <name type="scientific">Elasticomyces elasticus</name>
    <dbReference type="NCBI Taxonomy" id="574655"/>
    <lineage>
        <taxon>Eukaryota</taxon>
        <taxon>Fungi</taxon>
        <taxon>Dikarya</taxon>
        <taxon>Ascomycota</taxon>
        <taxon>Pezizomycotina</taxon>
        <taxon>Dothideomycetes</taxon>
        <taxon>Dothideomycetidae</taxon>
        <taxon>Mycosphaerellales</taxon>
        <taxon>Teratosphaeriaceae</taxon>
        <taxon>Elasticomyces</taxon>
    </lineage>
</organism>
<evidence type="ECO:0000313" key="3">
    <source>
        <dbReference type="Proteomes" id="UP001310594"/>
    </source>
</evidence>
<reference evidence="2" key="1">
    <citation type="submission" date="2023-08" db="EMBL/GenBank/DDBJ databases">
        <title>Black Yeasts Isolated from many extreme environments.</title>
        <authorList>
            <person name="Coleine C."/>
            <person name="Stajich J.E."/>
            <person name="Selbmann L."/>
        </authorList>
    </citation>
    <scope>NUCLEOTIDE SEQUENCE</scope>
    <source>
        <strain evidence="2">CCFEE 5810</strain>
    </source>
</reference>
<dbReference type="PANTHER" id="PTHR47843">
    <property type="entry name" value="BTB DOMAIN-CONTAINING PROTEIN-RELATED"/>
    <property type="match status" value="1"/>
</dbReference>
<sequence>MASTPVSSKKRKAAEETTLQHRVRGRLAEAPKTGTRTVAVHVGDGTRMKTFDVYQDVVVRHSEFFKAALKPETWKEGQERSVSLPEDHAKYFEIFFHFLNSGRVFSDRDDYNTETKVDYEWFQLINCWALGHKLLSTSFRDAVLDAITTKMMDDNRWCLDLYRESFKKSTPSPKFRCLLADIVVYMYRDEDWKDCEDIVKFPEHLLDVAKAFDKIKVSGRSATAPWTNNDCTYHEHVADGTPCYKTLF</sequence>
<proteinExistence type="predicted"/>
<dbReference type="Proteomes" id="UP001310594">
    <property type="component" value="Unassembled WGS sequence"/>
</dbReference>